<dbReference type="Proteomes" id="UP000242381">
    <property type="component" value="Unassembled WGS sequence"/>
</dbReference>
<evidence type="ECO:0000313" key="1">
    <source>
        <dbReference type="EMBL" id="ORE16136.1"/>
    </source>
</evidence>
<organism evidence="1 2">
    <name type="scientific">Rhizopus microsporus</name>
    <dbReference type="NCBI Taxonomy" id="58291"/>
    <lineage>
        <taxon>Eukaryota</taxon>
        <taxon>Fungi</taxon>
        <taxon>Fungi incertae sedis</taxon>
        <taxon>Mucoromycota</taxon>
        <taxon>Mucoromycotina</taxon>
        <taxon>Mucoromycetes</taxon>
        <taxon>Mucorales</taxon>
        <taxon>Mucorineae</taxon>
        <taxon>Rhizopodaceae</taxon>
        <taxon>Rhizopus</taxon>
    </lineage>
</organism>
<gene>
    <name evidence="1" type="ORF">BCV71DRAFT_265929</name>
</gene>
<sequence>MNSATEINIAAYSPVLELQVTDIVQKTTRNDITDQDLDGARGRPRADYLWRSLYECHRAGSKRHAMTIQRTLQKKKKSKKIRCKARLIATCYFSNPEEVVITVDGNHCYVLGSAEDLQYLPLSADVKEAILQRLQEGYNTRSVRFAMHRAFRSHNEASTSIPHRDNFIHSEDVYNIFRKVFERAYKKYGNQKTSVKH</sequence>
<accession>A0A1X0RVU6</accession>
<proteinExistence type="predicted"/>
<name>A0A1X0RVU6_RHIZD</name>
<evidence type="ECO:0000313" key="2">
    <source>
        <dbReference type="Proteomes" id="UP000242381"/>
    </source>
</evidence>
<dbReference type="AlphaFoldDB" id="A0A1X0RVU6"/>
<dbReference type="VEuPathDB" id="FungiDB:BCV72DRAFT_334370"/>
<protein>
    <submittedName>
        <fullName evidence="1">Uncharacterized protein</fullName>
    </submittedName>
</protein>
<dbReference type="EMBL" id="KV921396">
    <property type="protein sequence ID" value="ORE16136.1"/>
    <property type="molecule type" value="Genomic_DNA"/>
</dbReference>
<reference evidence="1 2" key="1">
    <citation type="journal article" date="2016" name="Proc. Natl. Acad. Sci. U.S.A.">
        <title>Lipid metabolic changes in an early divergent fungus govern the establishment of a mutualistic symbiosis with endobacteria.</title>
        <authorList>
            <person name="Lastovetsky O.A."/>
            <person name="Gaspar M.L."/>
            <person name="Mondo S.J."/>
            <person name="LaButti K.M."/>
            <person name="Sandor L."/>
            <person name="Grigoriev I.V."/>
            <person name="Henry S.A."/>
            <person name="Pawlowska T.E."/>
        </authorList>
    </citation>
    <scope>NUCLEOTIDE SEQUENCE [LARGE SCALE GENOMIC DNA]</scope>
    <source>
        <strain evidence="1 2">ATCC 11559</strain>
    </source>
</reference>